<dbReference type="EMBL" id="JACIBX010000007">
    <property type="protein sequence ID" value="MBB3712624.1"/>
    <property type="molecule type" value="Genomic_DNA"/>
</dbReference>
<proteinExistence type="predicted"/>
<feature type="transmembrane region" description="Helical" evidence="1">
    <location>
        <begin position="12"/>
        <end position="29"/>
    </location>
</feature>
<protein>
    <recommendedName>
        <fullName evidence="4">NADH-quinone oxidoreductase subunit M</fullName>
    </recommendedName>
</protein>
<keyword evidence="1" id="KW-0472">Membrane</keyword>
<gene>
    <name evidence="2" type="ORF">FHS00_002212</name>
</gene>
<keyword evidence="1" id="KW-1133">Transmembrane helix</keyword>
<feature type="transmembrane region" description="Helical" evidence="1">
    <location>
        <begin position="41"/>
        <end position="60"/>
    </location>
</feature>
<dbReference type="Proteomes" id="UP000576152">
    <property type="component" value="Unassembled WGS sequence"/>
</dbReference>
<evidence type="ECO:0008006" key="4">
    <source>
        <dbReference type="Google" id="ProtNLM"/>
    </source>
</evidence>
<evidence type="ECO:0000256" key="1">
    <source>
        <dbReference type="SAM" id="Phobius"/>
    </source>
</evidence>
<name>A0ABR6HPY2_9RHOB</name>
<keyword evidence="3" id="KW-1185">Reference proteome</keyword>
<sequence>MKRVSPELFVLPAWAWILLPIVVLLLGGLMDRNGKMRGSGLGLIATSLVIFGAVALTRWSHFV</sequence>
<comment type="caution">
    <text evidence="2">The sequence shown here is derived from an EMBL/GenBank/DDBJ whole genome shotgun (WGS) entry which is preliminary data.</text>
</comment>
<evidence type="ECO:0000313" key="3">
    <source>
        <dbReference type="Proteomes" id="UP000576152"/>
    </source>
</evidence>
<accession>A0ABR6HPY2</accession>
<organism evidence="2 3">
    <name type="scientific">Limimaricola variabilis</name>
    <dbReference type="NCBI Taxonomy" id="1492771"/>
    <lineage>
        <taxon>Bacteria</taxon>
        <taxon>Pseudomonadati</taxon>
        <taxon>Pseudomonadota</taxon>
        <taxon>Alphaproteobacteria</taxon>
        <taxon>Rhodobacterales</taxon>
        <taxon>Paracoccaceae</taxon>
        <taxon>Limimaricola</taxon>
    </lineage>
</organism>
<evidence type="ECO:0000313" key="2">
    <source>
        <dbReference type="EMBL" id="MBB3712624.1"/>
    </source>
</evidence>
<keyword evidence="1" id="KW-0812">Transmembrane</keyword>
<reference evidence="2 3" key="1">
    <citation type="submission" date="2020-08" db="EMBL/GenBank/DDBJ databases">
        <title>Genomic Encyclopedia of Type Strains, Phase III (KMG-III): the genomes of soil and plant-associated and newly described type strains.</title>
        <authorList>
            <person name="Whitman W."/>
        </authorList>
    </citation>
    <scope>NUCLEOTIDE SEQUENCE [LARGE SCALE GENOMIC DNA]</scope>
    <source>
        <strain evidence="2 3">CECT 8572</strain>
    </source>
</reference>